<feature type="transmembrane region" description="Helical" evidence="1">
    <location>
        <begin position="141"/>
        <end position="163"/>
    </location>
</feature>
<reference evidence="2" key="1">
    <citation type="journal article" date="2014" name="Int. J. Syst. Evol. Microbiol.">
        <title>Complete genome sequence of Corynebacterium casei LMG S-19264T (=DSM 44701T), isolated from a smear-ripened cheese.</title>
        <authorList>
            <consortium name="US DOE Joint Genome Institute (JGI-PGF)"/>
            <person name="Walter F."/>
            <person name="Albersmeier A."/>
            <person name="Kalinowski J."/>
            <person name="Ruckert C."/>
        </authorList>
    </citation>
    <scope>NUCLEOTIDE SEQUENCE</scope>
    <source>
        <strain evidence="2">CGMCC 1.12698</strain>
    </source>
</reference>
<evidence type="ECO:0000313" key="3">
    <source>
        <dbReference type="Proteomes" id="UP000605259"/>
    </source>
</evidence>
<keyword evidence="1" id="KW-1133">Transmembrane helix</keyword>
<evidence type="ECO:0000256" key="1">
    <source>
        <dbReference type="SAM" id="Phobius"/>
    </source>
</evidence>
<feature type="transmembrane region" description="Helical" evidence="1">
    <location>
        <begin position="277"/>
        <end position="305"/>
    </location>
</feature>
<dbReference type="Pfam" id="PF13346">
    <property type="entry name" value="ABC2_membrane_5"/>
    <property type="match status" value="1"/>
</dbReference>
<dbReference type="RefSeq" id="WP_188386505.1">
    <property type="nucleotide sequence ID" value="NZ_BMFK01000001.1"/>
</dbReference>
<protein>
    <submittedName>
        <fullName evidence="2">ABC transporter permease</fullName>
    </submittedName>
</protein>
<dbReference type="InterPro" id="IPR023264">
    <property type="entry name" value="ABC_transptr_acetoin_YtrC/YtrD"/>
</dbReference>
<dbReference type="AlphaFoldDB" id="A0A917AJT9"/>
<dbReference type="InterPro" id="IPR053046">
    <property type="entry name" value="ABC-5_transporter"/>
</dbReference>
<dbReference type="EMBL" id="BMFK01000001">
    <property type="protein sequence ID" value="GGE54450.1"/>
    <property type="molecule type" value="Genomic_DNA"/>
</dbReference>
<keyword evidence="1" id="KW-0812">Transmembrane</keyword>
<sequence length="341" mass="39092">MFHKALWLRNWKQSKYVVVAFWIAMFYFLPFHYLSKLWNAMYIAVNYNQAINYRNYFNGDGLALYGAAILIILAGSLIGRERTNDSSDFHFSLPFSRKDLFLSKWLFGVGHIVIGLGINILIVIALAETTMINMYERSNHWLLFYLIAVVVLTAIFSFALFLGTITGNIVLQLVLSFVTLIFAHGLTALMEVAQRIHVDRVYGLVTQTEIFSTIITHLQPTYILQEYIVAYDEYSDFSVYSLDLYYLMVPVCVIIFSFLVGMLLYTRTKSENNGKALLFPVLHLPFIVCTVICFALFGGYFIATLFNSTLISYYIGFIGAGIGTFFFLRKIITLKLKSQMR</sequence>
<feature type="transmembrane region" description="Helical" evidence="1">
    <location>
        <begin position="201"/>
        <end position="224"/>
    </location>
</feature>
<dbReference type="PANTHER" id="PTHR39177:SF1">
    <property type="entry name" value="ABC TRANSPORTER PERMEASE YTRC-RELATED"/>
    <property type="match status" value="1"/>
</dbReference>
<name>A0A917AJT9_9BACI</name>
<feature type="transmembrane region" description="Helical" evidence="1">
    <location>
        <begin position="311"/>
        <end position="332"/>
    </location>
</feature>
<dbReference type="PANTHER" id="PTHR39177">
    <property type="entry name" value="ABC TRANSPORTER PERMEASE YTRC-RELATED"/>
    <property type="match status" value="1"/>
</dbReference>
<feature type="transmembrane region" description="Helical" evidence="1">
    <location>
        <begin position="16"/>
        <end position="35"/>
    </location>
</feature>
<evidence type="ECO:0000313" key="2">
    <source>
        <dbReference type="EMBL" id="GGE54450.1"/>
    </source>
</evidence>
<gene>
    <name evidence="2" type="ORF">GCM10007140_00960</name>
</gene>
<reference evidence="2" key="2">
    <citation type="submission" date="2020-09" db="EMBL/GenBank/DDBJ databases">
        <authorList>
            <person name="Sun Q."/>
            <person name="Zhou Y."/>
        </authorList>
    </citation>
    <scope>NUCLEOTIDE SEQUENCE</scope>
    <source>
        <strain evidence="2">CGMCC 1.12698</strain>
    </source>
</reference>
<organism evidence="2 3">
    <name type="scientific">Priestia taiwanensis</name>
    <dbReference type="NCBI Taxonomy" id="1347902"/>
    <lineage>
        <taxon>Bacteria</taxon>
        <taxon>Bacillati</taxon>
        <taxon>Bacillota</taxon>
        <taxon>Bacilli</taxon>
        <taxon>Bacillales</taxon>
        <taxon>Bacillaceae</taxon>
        <taxon>Priestia</taxon>
    </lineage>
</organism>
<feature type="transmembrane region" description="Helical" evidence="1">
    <location>
        <begin position="56"/>
        <end position="78"/>
    </location>
</feature>
<keyword evidence="3" id="KW-1185">Reference proteome</keyword>
<accession>A0A917AJT9</accession>
<comment type="caution">
    <text evidence="2">The sequence shown here is derived from an EMBL/GenBank/DDBJ whole genome shotgun (WGS) entry which is preliminary data.</text>
</comment>
<proteinExistence type="predicted"/>
<dbReference type="PRINTS" id="PR02026">
    <property type="entry name" value="YTRCYTRDABC"/>
</dbReference>
<keyword evidence="1" id="KW-0472">Membrane</keyword>
<dbReference type="InterPro" id="IPR025699">
    <property type="entry name" value="ABC2_memb-like"/>
</dbReference>
<feature type="transmembrane region" description="Helical" evidence="1">
    <location>
        <begin position="105"/>
        <end position="129"/>
    </location>
</feature>
<dbReference type="Proteomes" id="UP000605259">
    <property type="component" value="Unassembled WGS sequence"/>
</dbReference>
<feature type="transmembrane region" description="Helical" evidence="1">
    <location>
        <begin position="169"/>
        <end position="189"/>
    </location>
</feature>
<feature type="transmembrane region" description="Helical" evidence="1">
    <location>
        <begin position="244"/>
        <end position="265"/>
    </location>
</feature>